<dbReference type="AlphaFoldDB" id="A0A814UTM2"/>
<comment type="caution">
    <text evidence="2">The sequence shown here is derived from an EMBL/GenBank/DDBJ whole genome shotgun (WGS) entry which is preliminary data.</text>
</comment>
<gene>
    <name evidence="2" type="ORF">SEV965_LOCUS19929</name>
</gene>
<evidence type="ECO:0000313" key="2">
    <source>
        <dbReference type="EMBL" id="CAF1178702.1"/>
    </source>
</evidence>
<evidence type="ECO:0000313" key="3">
    <source>
        <dbReference type="Proteomes" id="UP000663889"/>
    </source>
</evidence>
<feature type="compositionally biased region" description="Polar residues" evidence="1">
    <location>
        <begin position="160"/>
        <end position="169"/>
    </location>
</feature>
<feature type="region of interest" description="Disordered" evidence="1">
    <location>
        <begin position="97"/>
        <end position="128"/>
    </location>
</feature>
<accession>A0A814UTM2</accession>
<dbReference type="Proteomes" id="UP000663889">
    <property type="component" value="Unassembled WGS sequence"/>
</dbReference>
<name>A0A814UTM2_9BILA</name>
<dbReference type="EMBL" id="CAJNOU010001267">
    <property type="protein sequence ID" value="CAF1178702.1"/>
    <property type="molecule type" value="Genomic_DNA"/>
</dbReference>
<feature type="compositionally biased region" description="Polar residues" evidence="1">
    <location>
        <begin position="97"/>
        <end position="114"/>
    </location>
</feature>
<protein>
    <recommendedName>
        <fullName evidence="4">Reverse transcriptase domain-containing protein</fullName>
    </recommendedName>
</protein>
<reference evidence="2" key="1">
    <citation type="submission" date="2021-02" db="EMBL/GenBank/DDBJ databases">
        <authorList>
            <person name="Nowell W R."/>
        </authorList>
    </citation>
    <scope>NUCLEOTIDE SEQUENCE</scope>
</reference>
<feature type="compositionally biased region" description="Low complexity" evidence="1">
    <location>
        <begin position="175"/>
        <end position="195"/>
    </location>
</feature>
<evidence type="ECO:0008006" key="4">
    <source>
        <dbReference type="Google" id="ProtNLM"/>
    </source>
</evidence>
<feature type="region of interest" description="Disordered" evidence="1">
    <location>
        <begin position="233"/>
        <end position="272"/>
    </location>
</feature>
<evidence type="ECO:0000256" key="1">
    <source>
        <dbReference type="SAM" id="MobiDB-lite"/>
    </source>
</evidence>
<proteinExistence type="predicted"/>
<sequence>MLELERRNILPQHKAGFRPGKSTMYNIVRLERYAEGQLRRPSRRRHSAVILFDINAAFDSVWHDDPATSTKQLRFTLNQWNFEIDKKEHKQKTQLINHTSTNNNTPAPSINNLQHRGENEPDYLSDEEPLEDFIERTYKLDPLIEVEKQSSKYAVGNDIENPTKTTTIDANVDHTSNNSKKTSQSFSSSTSTTDSQSLIHSYSLKQRNVETSISVLSDENRLYSVTMKHTMIKRQKELAPTKPPIHIAASKKRRPTPEESISSRSKRSKKNK</sequence>
<organism evidence="2 3">
    <name type="scientific">Rotaria sordida</name>
    <dbReference type="NCBI Taxonomy" id="392033"/>
    <lineage>
        <taxon>Eukaryota</taxon>
        <taxon>Metazoa</taxon>
        <taxon>Spiralia</taxon>
        <taxon>Gnathifera</taxon>
        <taxon>Rotifera</taxon>
        <taxon>Eurotatoria</taxon>
        <taxon>Bdelloidea</taxon>
        <taxon>Philodinida</taxon>
        <taxon>Philodinidae</taxon>
        <taxon>Rotaria</taxon>
    </lineage>
</organism>
<feature type="region of interest" description="Disordered" evidence="1">
    <location>
        <begin position="155"/>
        <end position="195"/>
    </location>
</feature>